<name>A0A1J0KRV9_9GAMM</name>
<evidence type="ECO:0000256" key="1">
    <source>
        <dbReference type="ARBA" id="ARBA00004141"/>
    </source>
</evidence>
<dbReference type="GO" id="GO:0015035">
    <property type="term" value="F:protein-disulfide reductase activity"/>
    <property type="evidence" value="ECO:0007669"/>
    <property type="project" value="InterPro"/>
</dbReference>
<organism evidence="6 7">
    <name type="scientific">Francisella frigiditurris</name>
    <dbReference type="NCBI Taxonomy" id="1542390"/>
    <lineage>
        <taxon>Bacteria</taxon>
        <taxon>Pseudomonadati</taxon>
        <taxon>Pseudomonadota</taxon>
        <taxon>Gammaproteobacteria</taxon>
        <taxon>Thiotrichales</taxon>
        <taxon>Francisellaceae</taxon>
        <taxon>Francisella</taxon>
    </lineage>
</organism>
<evidence type="ECO:0000256" key="4">
    <source>
        <dbReference type="ARBA" id="ARBA00023136"/>
    </source>
</evidence>
<evidence type="ECO:0000256" key="2">
    <source>
        <dbReference type="ARBA" id="ARBA00022692"/>
    </source>
</evidence>
<accession>A0A1J0KRV9</accession>
<reference evidence="7" key="1">
    <citation type="submission" date="2014-10" db="EMBL/GenBank/DDBJ databases">
        <authorList>
            <person name="Kuske C.R."/>
            <person name="Challacombe J.F."/>
            <person name="Daligault H.E."/>
            <person name="Davenport K.W."/>
            <person name="Johnson S.L."/>
            <person name="Siddaramappa S."/>
            <person name="Petersen J.M."/>
        </authorList>
    </citation>
    <scope>NUCLEOTIDE SEQUENCE [LARGE SCALE GENOMIC DNA]</scope>
    <source>
        <strain evidence="7">CA97-1460</strain>
    </source>
</reference>
<dbReference type="GO" id="GO:0006457">
    <property type="term" value="P:protein folding"/>
    <property type="evidence" value="ECO:0007669"/>
    <property type="project" value="InterPro"/>
</dbReference>
<gene>
    <name evidence="6" type="ORF">KX01_622</name>
</gene>
<dbReference type="STRING" id="1542390.KX01_622"/>
<evidence type="ECO:0000256" key="3">
    <source>
        <dbReference type="ARBA" id="ARBA00022989"/>
    </source>
</evidence>
<dbReference type="InterPro" id="IPR003752">
    <property type="entry name" value="DiS_bond_form_DsbB/BdbC"/>
</dbReference>
<comment type="subcellular location">
    <subcellularLocation>
        <location evidence="1">Membrane</location>
        <topology evidence="1">Multi-pass membrane protein</topology>
    </subcellularLocation>
</comment>
<feature type="transmembrane region" description="Helical" evidence="5">
    <location>
        <begin position="146"/>
        <end position="166"/>
    </location>
</feature>
<keyword evidence="3 5" id="KW-1133">Transmembrane helix</keyword>
<dbReference type="InterPro" id="IPR023380">
    <property type="entry name" value="DsbB-like_sf"/>
</dbReference>
<dbReference type="GO" id="GO:0016020">
    <property type="term" value="C:membrane"/>
    <property type="evidence" value="ECO:0007669"/>
    <property type="project" value="UniProtKB-SubCell"/>
</dbReference>
<feature type="transmembrane region" description="Helical" evidence="5">
    <location>
        <begin position="77"/>
        <end position="100"/>
    </location>
</feature>
<dbReference type="Pfam" id="PF02600">
    <property type="entry name" value="DsbB"/>
    <property type="match status" value="1"/>
</dbReference>
<proteinExistence type="predicted"/>
<dbReference type="Gene3D" id="1.20.1550.10">
    <property type="entry name" value="DsbB-like"/>
    <property type="match status" value="1"/>
</dbReference>
<keyword evidence="4 5" id="KW-0472">Membrane</keyword>
<dbReference type="AlphaFoldDB" id="A0A1J0KRV9"/>
<keyword evidence="7" id="KW-1185">Reference proteome</keyword>
<keyword evidence="2 5" id="KW-0812">Transmembrane</keyword>
<dbReference type="SUPFAM" id="SSF158442">
    <property type="entry name" value="DsbB-like"/>
    <property type="match status" value="1"/>
</dbReference>
<dbReference type="KEGG" id="frc:KX01_622"/>
<evidence type="ECO:0000256" key="5">
    <source>
        <dbReference type="SAM" id="Phobius"/>
    </source>
</evidence>
<dbReference type="Proteomes" id="UP000182521">
    <property type="component" value="Chromosome"/>
</dbReference>
<sequence>MFEQTYLIRVIKYMRIFLDKPFLTNIIICTFVELIIICLALTLNLTPCPLCILQQLCLIGILVLSIVGLFKFKKYWFITLAIILFLAILGIYFSGAQVYLQYFSPSKKIAACDTVTNSFIISAVTSVSGSTSSCSATLKEIPGLSLASYSLIIFILITCLNIVSFLRKIFTNSKES</sequence>
<evidence type="ECO:0000313" key="7">
    <source>
        <dbReference type="Proteomes" id="UP000182521"/>
    </source>
</evidence>
<dbReference type="EMBL" id="CP009654">
    <property type="protein sequence ID" value="APC96501.1"/>
    <property type="molecule type" value="Genomic_DNA"/>
</dbReference>
<protein>
    <submittedName>
        <fullName evidence="6">Disulfide bond formation DsbB family protein</fullName>
    </submittedName>
</protein>
<evidence type="ECO:0000313" key="6">
    <source>
        <dbReference type="EMBL" id="APC96501.1"/>
    </source>
</evidence>
<feature type="transmembrane region" description="Helical" evidence="5">
    <location>
        <begin position="52"/>
        <end position="70"/>
    </location>
</feature>
<feature type="transmembrane region" description="Helical" evidence="5">
    <location>
        <begin position="21"/>
        <end position="46"/>
    </location>
</feature>